<dbReference type="KEGG" id="vg:65118998"/>
<evidence type="ECO:0000256" key="1">
    <source>
        <dbReference type="SAM" id="MobiDB-lite"/>
    </source>
</evidence>
<feature type="region of interest" description="Disordered" evidence="1">
    <location>
        <begin position="1"/>
        <end position="34"/>
    </location>
</feature>
<dbReference type="Proteomes" id="UP000289329">
    <property type="component" value="Segment"/>
</dbReference>
<sequence length="197" mass="22341">MRTGARASSISITGQRIQSSLRDPDRKKFIGPAPQKNPVMLFAVPDVPEDRRDWRREMKPCDFDWDTFITPDEDEEQHEKNRRSTSWHIREKQRQKDVARICTEECPFLDLCSRDAMVVAQDLAKLHGKYGRLTGVWAGVSFTGRENNDQYTEKLTTLHDQIINGENIPWPPSSSNPTTHPFSNASSASALAASGQN</sequence>
<keyword evidence="3" id="KW-1185">Reference proteome</keyword>
<name>A0A411CUA1_9CAUD</name>
<proteinExistence type="predicted"/>
<dbReference type="GeneID" id="65118998"/>
<feature type="compositionally biased region" description="Low complexity" evidence="1">
    <location>
        <begin position="183"/>
        <end position="197"/>
    </location>
</feature>
<organism evidence="2 3">
    <name type="scientific">Gordonia phage IDyn</name>
    <dbReference type="NCBI Taxonomy" id="2510506"/>
    <lineage>
        <taxon>Viruses</taxon>
        <taxon>Duplodnaviria</taxon>
        <taxon>Heunggongvirae</taxon>
        <taxon>Uroviricota</taxon>
        <taxon>Caudoviricetes</taxon>
        <taxon>Zierdtviridae</taxon>
        <taxon>Emilbogenvirinae</taxon>
        <taxon>Sukkupivirus</taxon>
        <taxon>Sukkupivirus idyn</taxon>
    </lineage>
</organism>
<accession>A0A411CUA1</accession>
<reference evidence="2 3" key="1">
    <citation type="submission" date="2019-01" db="EMBL/GenBank/DDBJ databases">
        <authorList>
            <person name="Gales J.M."/>
            <person name="Amanuel B.M."/>
            <person name="Anspach C.J."/>
            <person name="Chiquito R.J."/>
            <person name="Hall J.T."/>
            <person name="Hotaki K."/>
            <person name="Lozano B."/>
            <person name="Aloor H.L."/>
            <person name="Leadon S.A."/>
            <person name="Fogarty M.P."/>
            <person name="Washington J.M."/>
            <person name="Garlena R.A."/>
            <person name="Russell D.A."/>
            <person name="Pope W.H."/>
            <person name="Jacobs-Sera D."/>
            <person name="Hatfull G.F."/>
        </authorList>
    </citation>
    <scope>NUCLEOTIDE SEQUENCE [LARGE SCALE GENOMIC DNA]</scope>
</reference>
<evidence type="ECO:0000313" key="3">
    <source>
        <dbReference type="Proteomes" id="UP000289329"/>
    </source>
</evidence>
<dbReference type="RefSeq" id="YP_010101286.1">
    <property type="nucleotide sequence ID" value="NC_055789.1"/>
</dbReference>
<evidence type="ECO:0000313" key="2">
    <source>
        <dbReference type="EMBL" id="QAY17418.1"/>
    </source>
</evidence>
<protein>
    <submittedName>
        <fullName evidence="2">WhiB family transcription factor</fullName>
    </submittedName>
</protein>
<feature type="compositionally biased region" description="Polar residues" evidence="1">
    <location>
        <begin position="1"/>
        <end position="21"/>
    </location>
</feature>
<dbReference type="EMBL" id="MK433272">
    <property type="protein sequence ID" value="QAY17418.1"/>
    <property type="molecule type" value="Genomic_DNA"/>
</dbReference>
<gene>
    <name evidence="2" type="primary">70</name>
    <name evidence="2" type="ORF">SEA_IDYN_70</name>
</gene>
<feature type="region of interest" description="Disordered" evidence="1">
    <location>
        <begin position="165"/>
        <end position="197"/>
    </location>
</feature>